<protein>
    <recommendedName>
        <fullName evidence="2">Heme chaperone HemW</fullName>
    </recommendedName>
</protein>
<comment type="similarity">
    <text evidence="1">Belongs to the anaerobic coproporphyrinogen-III oxidase family. HemW subfamily.</text>
</comment>
<dbReference type="InterPro" id="IPR004559">
    <property type="entry name" value="HemW-like"/>
</dbReference>
<keyword evidence="2" id="KW-0949">S-adenosyl-L-methionine</keyword>
<evidence type="ECO:0000313" key="5">
    <source>
        <dbReference type="Proteomes" id="UP000005952"/>
    </source>
</evidence>
<dbReference type="GO" id="GO:0051539">
    <property type="term" value="F:4 iron, 4 sulfur cluster binding"/>
    <property type="evidence" value="ECO:0007669"/>
    <property type="project" value="UniProtKB-UniRule"/>
</dbReference>
<keyword evidence="2" id="KW-0408">Iron</keyword>
<dbReference type="NCBIfam" id="TIGR00539">
    <property type="entry name" value="hemN_rel"/>
    <property type="match status" value="1"/>
</dbReference>
<dbReference type="eggNOG" id="COG0635">
    <property type="taxonomic scope" value="Bacteria"/>
</dbReference>
<dbReference type="Pfam" id="PF06969">
    <property type="entry name" value="HemN_C"/>
    <property type="match status" value="1"/>
</dbReference>
<organism evidence="4 5">
    <name type="scientific">Hyphomicrobium denitrificans 1NES1</name>
    <dbReference type="NCBI Taxonomy" id="670307"/>
    <lineage>
        <taxon>Bacteria</taxon>
        <taxon>Pseudomonadati</taxon>
        <taxon>Pseudomonadota</taxon>
        <taxon>Alphaproteobacteria</taxon>
        <taxon>Hyphomicrobiales</taxon>
        <taxon>Hyphomicrobiaceae</taxon>
        <taxon>Hyphomicrobium</taxon>
    </lineage>
</organism>
<name>N0B9Y5_9HYPH</name>
<keyword evidence="5" id="KW-1185">Reference proteome</keyword>
<dbReference type="KEGG" id="hdt:HYPDE_40823"/>
<dbReference type="GO" id="GO:0004109">
    <property type="term" value="F:coproporphyrinogen oxidase activity"/>
    <property type="evidence" value="ECO:0007669"/>
    <property type="project" value="InterPro"/>
</dbReference>
<dbReference type="SUPFAM" id="SSF102114">
    <property type="entry name" value="Radical SAM enzymes"/>
    <property type="match status" value="1"/>
</dbReference>
<dbReference type="CDD" id="cd01335">
    <property type="entry name" value="Radical_SAM"/>
    <property type="match status" value="1"/>
</dbReference>
<evidence type="ECO:0000256" key="2">
    <source>
        <dbReference type="RuleBase" id="RU364116"/>
    </source>
</evidence>
<dbReference type="EMBL" id="CP005587">
    <property type="protein sequence ID" value="AGK59833.1"/>
    <property type="molecule type" value="Genomic_DNA"/>
</dbReference>
<dbReference type="InterPro" id="IPR034505">
    <property type="entry name" value="Coproporphyrinogen-III_oxidase"/>
</dbReference>
<sequence>MRFGGWDEARFLAAYKREIDGIADLVGSRTVSSIFFGGGTPSLMQPATTAAILDHIAKRWGISSDVEITLEANPNSVEAGRFRDFRQAGVNRVSIGVQSLRDDELRKLGRIHTVAEAKTALDVARSTFDRFSFDLIYARPKQTAEDWRAELTEALTLVGDHLSLYQLTIEPDTPYAALHAVGKLVIPDDDAARALYEITDVLTTARGLSAYEVSNYARPGAESRHNLLYWRYGEYAGIGPGAHGRVLVEGQRSATVTERNPEAWADRVEATGTGVVEAIELTCAEQADEMLLMGLRLSEGVDLDQLAALGGVRPDAHAIDDLVALGLLDVIGMPNRAQAVVAIPDSDDKDIIRACAGPGLAPDAFAVDRIPAARIRATRAGRLVLNAVVAKLSNGFVPAAA</sequence>
<evidence type="ECO:0000259" key="3">
    <source>
        <dbReference type="PROSITE" id="PS51918"/>
    </source>
</evidence>
<proteinExistence type="inferred from homology"/>
<evidence type="ECO:0000256" key="1">
    <source>
        <dbReference type="ARBA" id="ARBA00006100"/>
    </source>
</evidence>
<dbReference type="GO" id="GO:0006779">
    <property type="term" value="P:porphyrin-containing compound biosynthetic process"/>
    <property type="evidence" value="ECO:0007669"/>
    <property type="project" value="InterPro"/>
</dbReference>
<keyword evidence="2" id="KW-0349">Heme</keyword>
<comment type="function">
    <text evidence="2">Probably acts as a heme chaperone, transferring heme to an unknown acceptor. Binds one molecule of heme per monomer, possibly covalently. Binds 1 [4Fe-4S] cluster. The cluster is coordinated with 3 cysteines and an exchangeable S-adenosyl-L-methionine.</text>
</comment>
<keyword evidence="2" id="KW-0411">Iron-sulfur</keyword>
<dbReference type="SMART" id="SM00729">
    <property type="entry name" value="Elp3"/>
    <property type="match status" value="1"/>
</dbReference>
<evidence type="ECO:0000313" key="4">
    <source>
        <dbReference type="EMBL" id="AGK59833.1"/>
    </source>
</evidence>
<dbReference type="AlphaFoldDB" id="N0B9Y5"/>
<dbReference type="Proteomes" id="UP000005952">
    <property type="component" value="Chromosome"/>
</dbReference>
<dbReference type="PANTHER" id="PTHR13932">
    <property type="entry name" value="COPROPORPHYRINIGEN III OXIDASE"/>
    <property type="match status" value="1"/>
</dbReference>
<accession>N0B9Y5</accession>
<dbReference type="PROSITE" id="PS51918">
    <property type="entry name" value="RADICAL_SAM"/>
    <property type="match status" value="1"/>
</dbReference>
<dbReference type="STRING" id="670307.HYPDE_40823"/>
<keyword evidence="2" id="KW-0143">Chaperone</keyword>
<dbReference type="InterPro" id="IPR058240">
    <property type="entry name" value="rSAM_sf"/>
</dbReference>
<dbReference type="InterPro" id="IPR007197">
    <property type="entry name" value="rSAM"/>
</dbReference>
<dbReference type="InterPro" id="IPR006638">
    <property type="entry name" value="Elp3/MiaA/NifB-like_rSAM"/>
</dbReference>
<dbReference type="InterPro" id="IPR010723">
    <property type="entry name" value="HemN_C"/>
</dbReference>
<dbReference type="HOGENOM" id="CLU_027579_0_1_5"/>
<comment type="subcellular location">
    <subcellularLocation>
        <location evidence="2">Cytoplasm</location>
    </subcellularLocation>
</comment>
<keyword evidence="2" id="KW-0004">4Fe-4S</keyword>
<keyword evidence="2" id="KW-0963">Cytoplasm</keyword>
<dbReference type="PANTHER" id="PTHR13932:SF5">
    <property type="entry name" value="RADICAL S-ADENOSYL METHIONINE DOMAIN-CONTAINING PROTEIN 1, MITOCHONDRIAL"/>
    <property type="match status" value="1"/>
</dbReference>
<gene>
    <name evidence="4" type="ORF">HYPDE_40823</name>
</gene>
<dbReference type="GO" id="GO:0005737">
    <property type="term" value="C:cytoplasm"/>
    <property type="evidence" value="ECO:0007669"/>
    <property type="project" value="UniProtKB-SubCell"/>
</dbReference>
<reference evidence="4 5" key="1">
    <citation type="journal article" date="2013" name="Genome Announc.">
        <title>Genome sequences for three denitrifying bacterial strains isolated from a uranium- and nitrate-contaminated subsurface environment.</title>
        <authorList>
            <person name="Venkatramanan R."/>
            <person name="Prakash O."/>
            <person name="Woyke T."/>
            <person name="Chain P."/>
            <person name="Goodwin L.A."/>
            <person name="Watson D."/>
            <person name="Brooks S."/>
            <person name="Kostka J.E."/>
            <person name="Green S.J."/>
        </authorList>
    </citation>
    <scope>NUCLEOTIDE SEQUENCE [LARGE SCALE GENOMIC DNA]</scope>
    <source>
        <strain evidence="4 5">1NES1</strain>
    </source>
</reference>
<dbReference type="Pfam" id="PF04055">
    <property type="entry name" value="Radical_SAM"/>
    <property type="match status" value="1"/>
</dbReference>
<keyword evidence="2" id="KW-0479">Metal-binding</keyword>
<feature type="domain" description="Radical SAM core" evidence="3">
    <location>
        <begin position="1"/>
        <end position="212"/>
    </location>
</feature>
<dbReference type="GO" id="GO:0046872">
    <property type="term" value="F:metal ion binding"/>
    <property type="evidence" value="ECO:0007669"/>
    <property type="project" value="UniProtKB-UniRule"/>
</dbReference>
<dbReference type="Gene3D" id="3.30.750.200">
    <property type="match status" value="1"/>
</dbReference>